<dbReference type="GO" id="GO:0003677">
    <property type="term" value="F:DNA binding"/>
    <property type="evidence" value="ECO:0007669"/>
    <property type="project" value="UniProtKB-KW"/>
</dbReference>
<dbReference type="EMBL" id="FNFP01000002">
    <property type="protein sequence ID" value="SDK39122.1"/>
    <property type="molecule type" value="Genomic_DNA"/>
</dbReference>
<name>A0A1G9BHY0_9FIRM</name>
<dbReference type="Pfam" id="PF13411">
    <property type="entry name" value="MerR_1"/>
    <property type="match status" value="1"/>
</dbReference>
<dbReference type="InterPro" id="IPR000551">
    <property type="entry name" value="MerR-type_HTH_dom"/>
</dbReference>
<dbReference type="STRING" id="393762.SAMN05660472_01180"/>
<gene>
    <name evidence="3" type="ORF">SAMN05660472_01180</name>
</gene>
<evidence type="ECO:0000313" key="3">
    <source>
        <dbReference type="EMBL" id="SDK39122.1"/>
    </source>
</evidence>
<proteinExistence type="predicted"/>
<dbReference type="Gene3D" id="3.40.50.150">
    <property type="entry name" value="Vaccinia Virus protein VP39"/>
    <property type="match status" value="1"/>
</dbReference>
<evidence type="ECO:0000259" key="2">
    <source>
        <dbReference type="PROSITE" id="PS50937"/>
    </source>
</evidence>
<protein>
    <submittedName>
        <fullName evidence="3">DNA-binding transcriptional regulator, MerR family</fullName>
    </submittedName>
</protein>
<dbReference type="AlphaFoldDB" id="A0A1G9BHY0"/>
<keyword evidence="1 3" id="KW-0238">DNA-binding</keyword>
<dbReference type="SMART" id="SM00422">
    <property type="entry name" value="HTH_MERR"/>
    <property type="match status" value="1"/>
</dbReference>
<accession>A0A1G9BHY0</accession>
<dbReference type="InterPro" id="IPR047057">
    <property type="entry name" value="MerR_fam"/>
</dbReference>
<dbReference type="Gene3D" id="1.10.1660.10">
    <property type="match status" value="1"/>
</dbReference>
<keyword evidence="4" id="KW-1185">Reference proteome</keyword>
<organism evidence="3 4">
    <name type="scientific">Natronincola ferrireducens</name>
    <dbReference type="NCBI Taxonomy" id="393762"/>
    <lineage>
        <taxon>Bacteria</taxon>
        <taxon>Bacillati</taxon>
        <taxon>Bacillota</taxon>
        <taxon>Clostridia</taxon>
        <taxon>Peptostreptococcales</taxon>
        <taxon>Natronincolaceae</taxon>
        <taxon>Natronincola</taxon>
    </lineage>
</organism>
<evidence type="ECO:0000313" key="4">
    <source>
        <dbReference type="Proteomes" id="UP000198718"/>
    </source>
</evidence>
<dbReference type="InterPro" id="IPR029063">
    <property type="entry name" value="SAM-dependent_MTases_sf"/>
</dbReference>
<feature type="domain" description="HTH merR-type" evidence="2">
    <location>
        <begin position="1"/>
        <end position="67"/>
    </location>
</feature>
<evidence type="ECO:0000256" key="1">
    <source>
        <dbReference type="ARBA" id="ARBA00023125"/>
    </source>
</evidence>
<dbReference type="InterPro" id="IPR009061">
    <property type="entry name" value="DNA-bd_dom_put_sf"/>
</dbReference>
<dbReference type="PROSITE" id="PS50937">
    <property type="entry name" value="HTH_MERR_2"/>
    <property type="match status" value="1"/>
</dbReference>
<dbReference type="Proteomes" id="UP000198718">
    <property type="component" value="Unassembled WGS sequence"/>
</dbReference>
<dbReference type="SUPFAM" id="SSF46955">
    <property type="entry name" value="Putative DNA-binding domain"/>
    <property type="match status" value="1"/>
</dbReference>
<dbReference type="GO" id="GO:0003700">
    <property type="term" value="F:DNA-binding transcription factor activity"/>
    <property type="evidence" value="ECO:0007669"/>
    <property type="project" value="InterPro"/>
</dbReference>
<sequence>MRIGEFAKKHGITQDTIRYYLDIGLLVTEKKGGQYKFTKADSEDIKKIIELKSIDFSLNEIQSILIFQRLSGTNTDVFRNLYLPFLESKRNEITNELAKYNRMNDYLNSKINEIKSAELRAKQRLGLPMAALSILVCPICKASFKISDGSIEESMIIDANINCSCGYNAIIQEGVYIDRSAPRTKMINGKKMPTKEEFLSECSYTFVNFLYKGMATIIEYINKYKEEPKYIMELDNCVGFFLLQYIKDLPPTSTYIVIDYDKERILKLKNNLEMYYDHKNFIFLCCDFHKLPITQSSMDIVVDFGMSKTYLESEGKFLLDMILPLLKEKGIISGAYQYIGQNEKAKENIQLKNEDLFSRSKILKILDSLDITILDLIDIGPVLKDLQHKGPMKSTEVYKLAYVGRKTKK</sequence>
<reference evidence="3 4" key="1">
    <citation type="submission" date="2016-10" db="EMBL/GenBank/DDBJ databases">
        <authorList>
            <person name="de Groot N.N."/>
        </authorList>
    </citation>
    <scope>NUCLEOTIDE SEQUENCE [LARGE SCALE GENOMIC DNA]</scope>
    <source>
        <strain evidence="3 4">DSM 18346</strain>
    </source>
</reference>
<dbReference type="PANTHER" id="PTHR30204:SF96">
    <property type="entry name" value="CHROMOSOME-ANCHORING PROTEIN RACA"/>
    <property type="match status" value="1"/>
</dbReference>
<dbReference type="PANTHER" id="PTHR30204">
    <property type="entry name" value="REDOX-CYCLING DRUG-SENSING TRANSCRIPTIONAL ACTIVATOR SOXR"/>
    <property type="match status" value="1"/>
</dbReference>
<dbReference type="SUPFAM" id="SSF53335">
    <property type="entry name" value="S-adenosyl-L-methionine-dependent methyltransferases"/>
    <property type="match status" value="1"/>
</dbReference>